<keyword evidence="3" id="KW-1185">Reference proteome</keyword>
<protein>
    <recommendedName>
        <fullName evidence="1">GST C-terminal domain-containing protein</fullName>
    </recommendedName>
</protein>
<dbReference type="InterPro" id="IPR010987">
    <property type="entry name" value="Glutathione-S-Trfase_C-like"/>
</dbReference>
<accession>A0A1E7EUD4</accession>
<name>A0A1E7EUD4_9STRA</name>
<feature type="domain" description="GST C-terminal" evidence="1">
    <location>
        <begin position="175"/>
        <end position="301"/>
    </location>
</feature>
<dbReference type="Proteomes" id="UP000095751">
    <property type="component" value="Unassembled WGS sequence"/>
</dbReference>
<dbReference type="OrthoDB" id="19141at2759"/>
<dbReference type="InterPro" id="IPR036282">
    <property type="entry name" value="Glutathione-S-Trfase_C_sf"/>
</dbReference>
<dbReference type="InParanoid" id="A0A1E7EUD4"/>
<dbReference type="PROSITE" id="PS50405">
    <property type="entry name" value="GST_CTER"/>
    <property type="match status" value="1"/>
</dbReference>
<dbReference type="EMBL" id="KV784374">
    <property type="protein sequence ID" value="OEU09648.1"/>
    <property type="molecule type" value="Genomic_DNA"/>
</dbReference>
<feature type="non-terminal residue" evidence="2">
    <location>
        <position position="301"/>
    </location>
</feature>
<dbReference type="AlphaFoldDB" id="A0A1E7EUD4"/>
<dbReference type="Pfam" id="PF00043">
    <property type="entry name" value="GST_C"/>
    <property type="match status" value="1"/>
</dbReference>
<dbReference type="Gene3D" id="1.20.1050.130">
    <property type="match status" value="1"/>
</dbReference>
<sequence>MASAKNAAKKAAKKAEKEAKKAAFKAGIGNGGEGSGGAPSVVVAAAATDTADTPSATKRVSAAKINNAKAIVSVLAAVKGKSSSGGGKNGPPPLTNLSKFKLKPFQLVINPNVVRMNERPIITLAVACLCDFDIDLTITSDHRVPQSMLGDSNGQAIVGDLASARYLLDVFGGIDVSSSSSNNVLTTSSSNERAEQNAWIEYSQSLLQLNPEQARKGIAMTLEHALSKRTYLCGHKISLADIALFAALGFPCTIQDKKTVLESLNIDDYPIATRWTKMMCSHPALMKATQLAVGAASGATA</sequence>
<evidence type="ECO:0000313" key="2">
    <source>
        <dbReference type="EMBL" id="OEU09648.1"/>
    </source>
</evidence>
<evidence type="ECO:0000313" key="3">
    <source>
        <dbReference type="Proteomes" id="UP000095751"/>
    </source>
</evidence>
<gene>
    <name evidence="2" type="ORF">FRACYDRAFT_194734</name>
</gene>
<dbReference type="KEGG" id="fcy:FRACYDRAFT_194734"/>
<evidence type="ECO:0000259" key="1">
    <source>
        <dbReference type="PROSITE" id="PS50405"/>
    </source>
</evidence>
<reference evidence="2 3" key="1">
    <citation type="submission" date="2016-09" db="EMBL/GenBank/DDBJ databases">
        <title>Extensive genetic diversity and differential bi-allelic expression allows diatom success in the polar Southern Ocean.</title>
        <authorList>
            <consortium name="DOE Joint Genome Institute"/>
            <person name="Mock T."/>
            <person name="Otillar R.P."/>
            <person name="Strauss J."/>
            <person name="Dupont C."/>
            <person name="Frickenhaus S."/>
            <person name="Maumus F."/>
            <person name="Mcmullan M."/>
            <person name="Sanges R."/>
            <person name="Schmutz J."/>
            <person name="Toseland A."/>
            <person name="Valas R."/>
            <person name="Veluchamy A."/>
            <person name="Ward B.J."/>
            <person name="Allen A."/>
            <person name="Barry K."/>
            <person name="Falciatore A."/>
            <person name="Ferrante M."/>
            <person name="Fortunato A.E."/>
            <person name="Gloeckner G."/>
            <person name="Gruber A."/>
            <person name="Hipkin R."/>
            <person name="Janech M."/>
            <person name="Kroth P."/>
            <person name="Leese F."/>
            <person name="Lindquist E."/>
            <person name="Lyon B.R."/>
            <person name="Martin J."/>
            <person name="Mayer C."/>
            <person name="Parker M."/>
            <person name="Quesneville H."/>
            <person name="Raymond J."/>
            <person name="Uhlig C."/>
            <person name="Valentin K.U."/>
            <person name="Worden A.Z."/>
            <person name="Armbrust E.V."/>
            <person name="Bowler C."/>
            <person name="Green B."/>
            <person name="Moulton V."/>
            <person name="Van Oosterhout C."/>
            <person name="Grigoriev I."/>
        </authorList>
    </citation>
    <scope>NUCLEOTIDE SEQUENCE [LARGE SCALE GENOMIC DNA]</scope>
    <source>
        <strain evidence="2 3">CCMP1102</strain>
    </source>
</reference>
<dbReference type="InterPro" id="IPR004046">
    <property type="entry name" value="GST_C"/>
</dbReference>
<organism evidence="2 3">
    <name type="scientific">Fragilariopsis cylindrus CCMP1102</name>
    <dbReference type="NCBI Taxonomy" id="635003"/>
    <lineage>
        <taxon>Eukaryota</taxon>
        <taxon>Sar</taxon>
        <taxon>Stramenopiles</taxon>
        <taxon>Ochrophyta</taxon>
        <taxon>Bacillariophyta</taxon>
        <taxon>Bacillariophyceae</taxon>
        <taxon>Bacillariophycidae</taxon>
        <taxon>Bacillariales</taxon>
        <taxon>Bacillariaceae</taxon>
        <taxon>Fragilariopsis</taxon>
    </lineage>
</organism>
<dbReference type="SUPFAM" id="SSF47616">
    <property type="entry name" value="GST C-terminal domain-like"/>
    <property type="match status" value="1"/>
</dbReference>
<proteinExistence type="predicted"/>